<organism evidence="2">
    <name type="scientific">Oppiella nova</name>
    <dbReference type="NCBI Taxonomy" id="334625"/>
    <lineage>
        <taxon>Eukaryota</taxon>
        <taxon>Metazoa</taxon>
        <taxon>Ecdysozoa</taxon>
        <taxon>Arthropoda</taxon>
        <taxon>Chelicerata</taxon>
        <taxon>Arachnida</taxon>
        <taxon>Acari</taxon>
        <taxon>Acariformes</taxon>
        <taxon>Sarcoptiformes</taxon>
        <taxon>Oribatida</taxon>
        <taxon>Brachypylina</taxon>
        <taxon>Oppioidea</taxon>
        <taxon>Oppiidae</taxon>
        <taxon>Oppiella</taxon>
    </lineage>
</organism>
<proteinExistence type="predicted"/>
<keyword evidence="1" id="KW-0472">Membrane</keyword>
<gene>
    <name evidence="2" type="ORF">ONB1V03_LOCUS20224</name>
</gene>
<evidence type="ECO:0000313" key="2">
    <source>
        <dbReference type="EMBL" id="CAD7663666.1"/>
    </source>
</evidence>
<accession>A0A7R9MNN4</accession>
<dbReference type="AlphaFoldDB" id="A0A7R9MNN4"/>
<reference evidence="2" key="1">
    <citation type="submission" date="2020-11" db="EMBL/GenBank/DDBJ databases">
        <authorList>
            <person name="Tran Van P."/>
        </authorList>
    </citation>
    <scope>NUCLEOTIDE SEQUENCE</scope>
</reference>
<keyword evidence="1" id="KW-0812">Transmembrane</keyword>
<dbReference type="EMBL" id="CAJPVJ010033792">
    <property type="protein sequence ID" value="CAG2180803.1"/>
    <property type="molecule type" value="Genomic_DNA"/>
</dbReference>
<feature type="transmembrane region" description="Helical" evidence="1">
    <location>
        <begin position="15"/>
        <end position="32"/>
    </location>
</feature>
<dbReference type="OrthoDB" id="6524972at2759"/>
<evidence type="ECO:0000313" key="3">
    <source>
        <dbReference type="Proteomes" id="UP000728032"/>
    </source>
</evidence>
<sequence>MSDGIRATILDNRMWFYPVICFILFVICGTYAEEICRKNKRDRDAHVDMTVTVQPVPTGHTNVPGTSNVPTTCPTKEELEARLRTLLDSTIDNIKRFESTTPESVNISYDLATLINARESIEELYRKVANDTENLVELCGKCMHWEQWTQGWVKMMDDYIKLG</sequence>
<keyword evidence="3" id="KW-1185">Reference proteome</keyword>
<evidence type="ECO:0000256" key="1">
    <source>
        <dbReference type="SAM" id="Phobius"/>
    </source>
</evidence>
<protein>
    <submittedName>
        <fullName evidence="2">Uncharacterized protein</fullName>
    </submittedName>
</protein>
<dbReference type="Proteomes" id="UP000728032">
    <property type="component" value="Unassembled WGS sequence"/>
</dbReference>
<keyword evidence="1" id="KW-1133">Transmembrane helix</keyword>
<name>A0A7R9MNN4_9ACAR</name>
<dbReference type="EMBL" id="OC948617">
    <property type="protein sequence ID" value="CAD7663666.1"/>
    <property type="molecule type" value="Genomic_DNA"/>
</dbReference>